<feature type="region of interest" description="Disordered" evidence="1">
    <location>
        <begin position="9"/>
        <end position="35"/>
    </location>
</feature>
<dbReference type="EMBL" id="BKCJ010313535">
    <property type="protein sequence ID" value="GEZ71310.1"/>
    <property type="molecule type" value="Genomic_DNA"/>
</dbReference>
<evidence type="ECO:0000256" key="1">
    <source>
        <dbReference type="SAM" id="MobiDB-lite"/>
    </source>
</evidence>
<protein>
    <submittedName>
        <fullName evidence="2">Uncharacterized protein</fullName>
    </submittedName>
</protein>
<dbReference type="AlphaFoldDB" id="A0A699IKK2"/>
<proteinExistence type="predicted"/>
<feature type="compositionally biased region" description="Basic and acidic residues" evidence="1">
    <location>
        <begin position="9"/>
        <end position="24"/>
    </location>
</feature>
<name>A0A699IKK2_TANCI</name>
<organism evidence="2">
    <name type="scientific">Tanacetum cinerariifolium</name>
    <name type="common">Dalmatian daisy</name>
    <name type="synonym">Chrysanthemum cinerariifolium</name>
    <dbReference type="NCBI Taxonomy" id="118510"/>
    <lineage>
        <taxon>Eukaryota</taxon>
        <taxon>Viridiplantae</taxon>
        <taxon>Streptophyta</taxon>
        <taxon>Embryophyta</taxon>
        <taxon>Tracheophyta</taxon>
        <taxon>Spermatophyta</taxon>
        <taxon>Magnoliopsida</taxon>
        <taxon>eudicotyledons</taxon>
        <taxon>Gunneridae</taxon>
        <taxon>Pentapetalae</taxon>
        <taxon>asterids</taxon>
        <taxon>campanulids</taxon>
        <taxon>Asterales</taxon>
        <taxon>Asteraceae</taxon>
        <taxon>Asteroideae</taxon>
        <taxon>Anthemideae</taxon>
        <taxon>Anthemidinae</taxon>
        <taxon>Tanacetum</taxon>
    </lineage>
</organism>
<sequence>MIFFARECRSPRDSKRTAVAEPQRRNVPVETSTSNALVSQCDGTGSYDWSYQAEEEPNNFSLMAFTSSSSNSSSGNEVSSYSKAYSKAYSQLQTQYDTLTENFQNIKLLNFEVQVRDAALTTLRQKLDTTKKERDDLHMKLEKFQTSSKRLTDLLASQTSEKAGLGYNSQVFTKAMFDCDNYYSSESDSDSWPPSNLYDRFVPSGGYHAVPPPIIGTFMPPKLDLVFHTPPSDENEHLAFNVQLSPTKPEQDLSSRPSAPIIEDWVSDSKEDVMPQVSKDVPSFAQTLKLVKTPRHSGQLSQAPILVASSVLISSYPHLKGSKKTKKACFVCKSVDHLIKDCDFYARKLAQRTYALRDIHKQYAPVNHSMFPLHKVSIVAPS</sequence>
<evidence type="ECO:0000313" key="2">
    <source>
        <dbReference type="EMBL" id="GEZ71310.1"/>
    </source>
</evidence>
<comment type="caution">
    <text evidence="2">The sequence shown here is derived from an EMBL/GenBank/DDBJ whole genome shotgun (WGS) entry which is preliminary data.</text>
</comment>
<accession>A0A699IKK2</accession>
<reference evidence="2" key="1">
    <citation type="journal article" date="2019" name="Sci. Rep.">
        <title>Draft genome of Tanacetum cinerariifolium, the natural source of mosquito coil.</title>
        <authorList>
            <person name="Yamashiro T."/>
            <person name="Shiraishi A."/>
            <person name="Satake H."/>
            <person name="Nakayama K."/>
        </authorList>
    </citation>
    <scope>NUCLEOTIDE SEQUENCE</scope>
</reference>
<gene>
    <name evidence="2" type="ORF">Tci_543283</name>
</gene>